<accession>A0AA39LGW8</accession>
<comment type="caution">
    <text evidence="4">The sequence shown here is derived from an EMBL/GenBank/DDBJ whole genome shotgun (WGS) entry which is preliminary data.</text>
</comment>
<sequence length="395" mass="44928">MQTVSLHGRRSVFWNMSLALFQLLNILTLPSQGEQNNEIAAVSKTLTELNKNLFKNYDSSLPDTESGPTTVSSLTLIQHIQSLDPKQETLKFHADLTMSWFDTRLRWNPSDYNNVQEINVFKHLHNTIWWPQLFIRGVVSSSRKVVDYHNTEAILRHEGLVITTSSITVEAKCSMDYSQFPHDSASCIFYMGAPLYSASVFRFSEEQMIYGNDLFNANETVKGSGDFKMTKGEAYVFYVTLGGITRNYTAVQNNPFTRSYVRFEITLRRNPTHFFLSTSLPTFALTLFSFASATVAQSYASIIWLFCCLVLQVINSTVMIKGLPPNYDSTPLCAKVAMVSMIETCLLLIYRIVMNHFYKSTQGCATKRQIVKRVEFGVTAALCVHVILNFWLIVY</sequence>
<dbReference type="InterPro" id="IPR006202">
    <property type="entry name" value="Neur_chan_lig-bd"/>
</dbReference>
<dbReference type="CDD" id="cd18989">
    <property type="entry name" value="LGIC_ECD_cation"/>
    <property type="match status" value="1"/>
</dbReference>
<dbReference type="Proteomes" id="UP001175271">
    <property type="component" value="Unassembled WGS sequence"/>
</dbReference>
<feature type="chain" id="PRO_5041274102" description="Neurotransmitter-gated ion-channel ligand-binding domain-containing protein" evidence="2">
    <location>
        <begin position="34"/>
        <end position="395"/>
    </location>
</feature>
<dbReference type="GO" id="GO:0016020">
    <property type="term" value="C:membrane"/>
    <property type="evidence" value="ECO:0007669"/>
    <property type="project" value="InterPro"/>
</dbReference>
<gene>
    <name evidence="4" type="ORF">QR680_002061</name>
</gene>
<dbReference type="InterPro" id="IPR006201">
    <property type="entry name" value="Neur_channel"/>
</dbReference>
<keyword evidence="2" id="KW-0732">Signal</keyword>
<protein>
    <recommendedName>
        <fullName evidence="3">Neurotransmitter-gated ion-channel ligand-binding domain-containing protein</fullName>
    </recommendedName>
</protein>
<dbReference type="Pfam" id="PF02931">
    <property type="entry name" value="Neur_chan_LBD"/>
    <property type="match status" value="1"/>
</dbReference>
<evidence type="ECO:0000313" key="4">
    <source>
        <dbReference type="EMBL" id="KAK0397276.1"/>
    </source>
</evidence>
<feature type="transmembrane region" description="Helical" evidence="1">
    <location>
        <begin position="374"/>
        <end position="394"/>
    </location>
</feature>
<organism evidence="4 5">
    <name type="scientific">Steinernema hermaphroditum</name>
    <dbReference type="NCBI Taxonomy" id="289476"/>
    <lineage>
        <taxon>Eukaryota</taxon>
        <taxon>Metazoa</taxon>
        <taxon>Ecdysozoa</taxon>
        <taxon>Nematoda</taxon>
        <taxon>Chromadorea</taxon>
        <taxon>Rhabditida</taxon>
        <taxon>Tylenchina</taxon>
        <taxon>Panagrolaimomorpha</taxon>
        <taxon>Strongyloidoidea</taxon>
        <taxon>Steinernematidae</taxon>
        <taxon>Steinernema</taxon>
    </lineage>
</organism>
<evidence type="ECO:0000259" key="3">
    <source>
        <dbReference type="Pfam" id="PF02931"/>
    </source>
</evidence>
<dbReference type="InterPro" id="IPR036734">
    <property type="entry name" value="Neur_chan_lig-bd_sf"/>
</dbReference>
<dbReference type="GO" id="GO:0004888">
    <property type="term" value="F:transmembrane signaling receptor activity"/>
    <property type="evidence" value="ECO:0007669"/>
    <property type="project" value="InterPro"/>
</dbReference>
<dbReference type="PANTHER" id="PTHR18945">
    <property type="entry name" value="NEUROTRANSMITTER GATED ION CHANNEL"/>
    <property type="match status" value="1"/>
</dbReference>
<dbReference type="SUPFAM" id="SSF63712">
    <property type="entry name" value="Nicotinic receptor ligand binding domain-like"/>
    <property type="match status" value="1"/>
</dbReference>
<feature type="signal peptide" evidence="2">
    <location>
        <begin position="1"/>
        <end position="33"/>
    </location>
</feature>
<name>A0AA39LGW8_9BILA</name>
<evidence type="ECO:0000256" key="1">
    <source>
        <dbReference type="SAM" id="Phobius"/>
    </source>
</evidence>
<evidence type="ECO:0000313" key="5">
    <source>
        <dbReference type="Proteomes" id="UP001175271"/>
    </source>
</evidence>
<dbReference type="Gene3D" id="2.70.170.10">
    <property type="entry name" value="Neurotransmitter-gated ion-channel ligand-binding domain"/>
    <property type="match status" value="1"/>
</dbReference>
<feature type="transmembrane region" description="Helical" evidence="1">
    <location>
        <begin position="274"/>
        <end position="295"/>
    </location>
</feature>
<dbReference type="AlphaFoldDB" id="A0AA39LGW8"/>
<evidence type="ECO:0000256" key="2">
    <source>
        <dbReference type="SAM" id="SignalP"/>
    </source>
</evidence>
<proteinExistence type="predicted"/>
<reference evidence="4" key="1">
    <citation type="submission" date="2023-06" db="EMBL/GenBank/DDBJ databases">
        <title>Genomic analysis of the entomopathogenic nematode Steinernema hermaphroditum.</title>
        <authorList>
            <person name="Schwarz E.M."/>
            <person name="Heppert J.K."/>
            <person name="Baniya A."/>
            <person name="Schwartz H.T."/>
            <person name="Tan C.-H."/>
            <person name="Antoshechkin I."/>
            <person name="Sternberg P.W."/>
            <person name="Goodrich-Blair H."/>
            <person name="Dillman A.R."/>
        </authorList>
    </citation>
    <scope>NUCLEOTIDE SEQUENCE</scope>
    <source>
        <strain evidence="4">PS9179</strain>
        <tissue evidence="4">Whole animal</tissue>
    </source>
</reference>
<dbReference type="PRINTS" id="PR00252">
    <property type="entry name" value="NRIONCHANNEL"/>
</dbReference>
<feature type="transmembrane region" description="Helical" evidence="1">
    <location>
        <begin position="302"/>
        <end position="320"/>
    </location>
</feature>
<keyword evidence="1" id="KW-0812">Transmembrane</keyword>
<dbReference type="EMBL" id="JAUCMV010000005">
    <property type="protein sequence ID" value="KAK0397276.1"/>
    <property type="molecule type" value="Genomic_DNA"/>
</dbReference>
<feature type="transmembrane region" description="Helical" evidence="1">
    <location>
        <begin position="332"/>
        <end position="353"/>
    </location>
</feature>
<feature type="domain" description="Neurotransmitter-gated ion-channel ligand-binding" evidence="3">
    <location>
        <begin position="48"/>
        <end position="271"/>
    </location>
</feature>
<dbReference type="GO" id="GO:0005230">
    <property type="term" value="F:extracellular ligand-gated monoatomic ion channel activity"/>
    <property type="evidence" value="ECO:0007669"/>
    <property type="project" value="InterPro"/>
</dbReference>
<keyword evidence="5" id="KW-1185">Reference proteome</keyword>
<keyword evidence="1" id="KW-1133">Transmembrane helix</keyword>
<keyword evidence="1" id="KW-0472">Membrane</keyword>